<dbReference type="InterPro" id="IPR003661">
    <property type="entry name" value="HisK_dim/P_dom"/>
</dbReference>
<dbReference type="SUPFAM" id="SSF47384">
    <property type="entry name" value="Homodimeric domain of signal transducing histidine kinase"/>
    <property type="match status" value="1"/>
</dbReference>
<proteinExistence type="inferred from homology"/>
<dbReference type="Pfam" id="PF14361">
    <property type="entry name" value="RsbRD_N"/>
    <property type="match status" value="1"/>
</dbReference>
<comment type="similarity">
    <text evidence="2">In the N-terminal section; belongs to the phytochrome family.</text>
</comment>
<feature type="domain" description="Histidine kinase" evidence="9">
    <location>
        <begin position="242"/>
        <end position="467"/>
    </location>
</feature>
<evidence type="ECO:0000256" key="2">
    <source>
        <dbReference type="ARBA" id="ARBA00006402"/>
    </source>
</evidence>
<dbReference type="InterPro" id="IPR025751">
    <property type="entry name" value="RsbRD_N_dom"/>
</dbReference>
<dbReference type="Gene3D" id="3.30.565.10">
    <property type="entry name" value="Histidine kinase-like ATPase, C-terminal domain"/>
    <property type="match status" value="1"/>
</dbReference>
<dbReference type="SMART" id="SM00387">
    <property type="entry name" value="HATPase_c"/>
    <property type="match status" value="1"/>
</dbReference>
<dbReference type="InterPro" id="IPR003594">
    <property type="entry name" value="HATPase_dom"/>
</dbReference>
<evidence type="ECO:0000256" key="7">
    <source>
        <dbReference type="ARBA" id="ARBA00023012"/>
    </source>
</evidence>
<dbReference type="EMBL" id="CADCTZ010001153">
    <property type="protein sequence ID" value="CAA9382149.1"/>
    <property type="molecule type" value="Genomic_DNA"/>
</dbReference>
<dbReference type="AlphaFoldDB" id="A0A6J4NDW5"/>
<dbReference type="FunFam" id="3.30.565.10:FF:000010">
    <property type="entry name" value="Sensor histidine kinase RcsC"/>
    <property type="match status" value="1"/>
</dbReference>
<evidence type="ECO:0000256" key="5">
    <source>
        <dbReference type="ARBA" id="ARBA00022679"/>
    </source>
</evidence>
<dbReference type="InterPro" id="IPR036097">
    <property type="entry name" value="HisK_dim/P_sf"/>
</dbReference>
<evidence type="ECO:0000256" key="4">
    <source>
        <dbReference type="ARBA" id="ARBA00022553"/>
    </source>
</evidence>
<dbReference type="Gene3D" id="1.10.287.130">
    <property type="match status" value="1"/>
</dbReference>
<dbReference type="InterPro" id="IPR036890">
    <property type="entry name" value="HATPase_C_sf"/>
</dbReference>
<dbReference type="PROSITE" id="PS50109">
    <property type="entry name" value="HIS_KIN"/>
    <property type="match status" value="1"/>
</dbReference>
<evidence type="ECO:0000256" key="1">
    <source>
        <dbReference type="ARBA" id="ARBA00000085"/>
    </source>
</evidence>
<dbReference type="GO" id="GO:0000155">
    <property type="term" value="F:phosphorelay sensor kinase activity"/>
    <property type="evidence" value="ECO:0007669"/>
    <property type="project" value="InterPro"/>
</dbReference>
<evidence type="ECO:0000259" key="9">
    <source>
        <dbReference type="PROSITE" id="PS50109"/>
    </source>
</evidence>
<dbReference type="Pfam" id="PF00512">
    <property type="entry name" value="HisKA"/>
    <property type="match status" value="1"/>
</dbReference>
<keyword evidence="4" id="KW-0597">Phosphoprotein</keyword>
<dbReference type="PANTHER" id="PTHR43711:SF26">
    <property type="entry name" value="SENSOR HISTIDINE KINASE RCSC"/>
    <property type="match status" value="1"/>
</dbReference>
<name>A0A6J4NDW5_9CYAN</name>
<accession>A0A6J4NDW5</accession>
<gene>
    <name evidence="10" type="ORF">AVDCRST_MAG84-5146</name>
</gene>
<dbReference type="PRINTS" id="PR00344">
    <property type="entry name" value="BCTRLSENSOR"/>
</dbReference>
<keyword evidence="7" id="KW-0902">Two-component regulatory system</keyword>
<sequence length="474" mass="52783">MAILSISLSADFGSNKLGSAHQERSSTGKKSPQNYFFWQGRDRPKFGMAIGRSLNYNEAWAISAKLNPHAEIMDYSQVLADKTDTIVQHWIEAVRVDREIETADALPQSAIENHIPYLLAAMTTVLSKYQNSDIKEIIKASLEHGFIRAEQGYDAAEVAREYHLLRQVIFSHLEAELLAGSVADVFRAFRLIDAVLDEAIAQCFNSYVDQRLQELQQIQTQLQLTNQELSRLVSVNQENVYHLAHELKTPLNSIIGYSELFLRQEKWQSEIKDTLRGTQHIERVLRNGRQLLGMINDTLELSRANAGKIKLNLQRTNVQSLINTVVEMMQPIADAKGLKLAVTSDCGPTQVIADGQRLQQILINLLSNAIRYTESGSIELSCRCHGEANWAIAITDTGIGIAPEDTKRIFDPFFQAGEAGKQLFPTESTGLGLAIVSQLVTLLQGKIELVSEIGVGSTFTVILPLEVKILQEVS</sequence>
<evidence type="ECO:0000313" key="10">
    <source>
        <dbReference type="EMBL" id="CAA9382149.1"/>
    </source>
</evidence>
<dbReference type="EC" id="2.7.13.3" evidence="3"/>
<dbReference type="InterPro" id="IPR004358">
    <property type="entry name" value="Sig_transdc_His_kin-like_C"/>
</dbReference>
<keyword evidence="6 10" id="KW-0418">Kinase</keyword>
<dbReference type="SUPFAM" id="SSF55874">
    <property type="entry name" value="ATPase domain of HSP90 chaperone/DNA topoisomerase II/histidine kinase"/>
    <property type="match status" value="1"/>
</dbReference>
<evidence type="ECO:0000256" key="6">
    <source>
        <dbReference type="ARBA" id="ARBA00022777"/>
    </source>
</evidence>
<dbReference type="Pfam" id="PF02518">
    <property type="entry name" value="HATPase_c"/>
    <property type="match status" value="1"/>
</dbReference>
<keyword evidence="5" id="KW-0808">Transferase</keyword>
<dbReference type="InterPro" id="IPR005467">
    <property type="entry name" value="His_kinase_dom"/>
</dbReference>
<dbReference type="InterPro" id="IPR050736">
    <property type="entry name" value="Sensor_HK_Regulatory"/>
</dbReference>
<dbReference type="CDD" id="cd16922">
    <property type="entry name" value="HATPase_EvgS-ArcB-TorS-like"/>
    <property type="match status" value="1"/>
</dbReference>
<organism evidence="10">
    <name type="scientific">uncultured Microcoleus sp</name>
    <dbReference type="NCBI Taxonomy" id="259945"/>
    <lineage>
        <taxon>Bacteria</taxon>
        <taxon>Bacillati</taxon>
        <taxon>Cyanobacteriota</taxon>
        <taxon>Cyanophyceae</taxon>
        <taxon>Oscillatoriophycideae</taxon>
        <taxon>Oscillatoriales</taxon>
        <taxon>Microcoleaceae</taxon>
        <taxon>Microcoleus</taxon>
        <taxon>environmental samples</taxon>
    </lineage>
</organism>
<evidence type="ECO:0000256" key="8">
    <source>
        <dbReference type="ARBA" id="ARBA00074306"/>
    </source>
</evidence>
<evidence type="ECO:0000256" key="3">
    <source>
        <dbReference type="ARBA" id="ARBA00012438"/>
    </source>
</evidence>
<protein>
    <recommendedName>
        <fullName evidence="8">Circadian input-output histidine kinase CikA</fullName>
        <ecNumber evidence="3">2.7.13.3</ecNumber>
    </recommendedName>
</protein>
<dbReference type="CDD" id="cd00082">
    <property type="entry name" value="HisKA"/>
    <property type="match status" value="1"/>
</dbReference>
<dbReference type="SMART" id="SM00388">
    <property type="entry name" value="HisKA"/>
    <property type="match status" value="1"/>
</dbReference>
<comment type="catalytic activity">
    <reaction evidence="1">
        <text>ATP + protein L-histidine = ADP + protein N-phospho-L-histidine.</text>
        <dbReference type="EC" id="2.7.13.3"/>
    </reaction>
</comment>
<reference evidence="10" key="1">
    <citation type="submission" date="2020-02" db="EMBL/GenBank/DDBJ databases">
        <authorList>
            <person name="Meier V. D."/>
        </authorList>
    </citation>
    <scope>NUCLEOTIDE SEQUENCE</scope>
    <source>
        <strain evidence="10">AVDCRST_MAG84</strain>
    </source>
</reference>
<dbReference type="PANTHER" id="PTHR43711">
    <property type="entry name" value="TWO-COMPONENT HISTIDINE KINASE"/>
    <property type="match status" value="1"/>
</dbReference>